<comment type="caution">
    <text evidence="1">The sequence shown here is derived from an EMBL/GenBank/DDBJ whole genome shotgun (WGS) entry which is preliminary data.</text>
</comment>
<dbReference type="InterPro" id="IPR036397">
    <property type="entry name" value="RNaseH_sf"/>
</dbReference>
<proteinExistence type="predicted"/>
<reference evidence="1 2" key="1">
    <citation type="submission" date="2019-07" db="EMBL/GenBank/DDBJ databases">
        <title>Venturia inaequalis Genome Resource.</title>
        <authorList>
            <person name="Lichtner F.J."/>
        </authorList>
    </citation>
    <scope>NUCLEOTIDE SEQUENCE [LARGE SCALE GENOMIC DNA]</scope>
    <source>
        <strain evidence="1 2">DMI_063113</strain>
    </source>
</reference>
<dbReference type="Proteomes" id="UP000490939">
    <property type="component" value="Unassembled WGS sequence"/>
</dbReference>
<dbReference type="SUPFAM" id="SSF53098">
    <property type="entry name" value="Ribonuclease H-like"/>
    <property type="match status" value="1"/>
</dbReference>
<keyword evidence="2" id="KW-1185">Reference proteome</keyword>
<sequence>MANFLRFLDRALFGSDESGVQGTYTLLNTITTGPTPIPPQNTAKRPATLFSIPPGLDPITLTICDLEASIDHLPKYRQAHIRNHRNKVALRPLPDRFPAVVLVRDHATAGEMNEADYKDKIIPTVLLVWTDGAYKQIESGQRSGTGGIVTVDPGLLYRCTSLSHDPEAVSGSEEAELLTLINALERLLEEAQARADLGVYVEEIRCYLDPRNLLQYLDKACYSEKGLSENFKELFRVAKLVDDASIALTLIWCPKSTMIPPHTKADELATGHRATELRAAKARLSSEEFLALQWLPGTTKSLA</sequence>
<dbReference type="GO" id="GO:0003676">
    <property type="term" value="F:nucleic acid binding"/>
    <property type="evidence" value="ECO:0007669"/>
    <property type="project" value="InterPro"/>
</dbReference>
<protein>
    <submittedName>
        <fullName evidence="1">Uncharacterized protein</fullName>
    </submittedName>
</protein>
<gene>
    <name evidence="1" type="ORF">EG327_003717</name>
</gene>
<dbReference type="EMBL" id="WNWR01000023">
    <property type="protein sequence ID" value="KAE9993707.1"/>
    <property type="molecule type" value="Genomic_DNA"/>
</dbReference>
<name>A0A8H3VNQ5_VENIN</name>
<dbReference type="Gene3D" id="3.30.420.10">
    <property type="entry name" value="Ribonuclease H-like superfamily/Ribonuclease H"/>
    <property type="match status" value="1"/>
</dbReference>
<dbReference type="AlphaFoldDB" id="A0A8H3VNQ5"/>
<accession>A0A8H3VNQ5</accession>
<evidence type="ECO:0000313" key="2">
    <source>
        <dbReference type="Proteomes" id="UP000490939"/>
    </source>
</evidence>
<evidence type="ECO:0000313" key="1">
    <source>
        <dbReference type="EMBL" id="KAE9993707.1"/>
    </source>
</evidence>
<organism evidence="1 2">
    <name type="scientific">Venturia inaequalis</name>
    <name type="common">Apple scab fungus</name>
    <dbReference type="NCBI Taxonomy" id="5025"/>
    <lineage>
        <taxon>Eukaryota</taxon>
        <taxon>Fungi</taxon>
        <taxon>Dikarya</taxon>
        <taxon>Ascomycota</taxon>
        <taxon>Pezizomycotina</taxon>
        <taxon>Dothideomycetes</taxon>
        <taxon>Pleosporomycetidae</taxon>
        <taxon>Venturiales</taxon>
        <taxon>Venturiaceae</taxon>
        <taxon>Venturia</taxon>
    </lineage>
</organism>
<dbReference type="InterPro" id="IPR012337">
    <property type="entry name" value="RNaseH-like_sf"/>
</dbReference>